<dbReference type="PROSITE" id="PS50816">
    <property type="entry name" value="NAF"/>
    <property type="match status" value="1"/>
</dbReference>
<dbReference type="InterPro" id="IPR000719">
    <property type="entry name" value="Prot_kinase_dom"/>
</dbReference>
<dbReference type="SUPFAM" id="SSF56112">
    <property type="entry name" value="Protein kinase-like (PK-like)"/>
    <property type="match status" value="1"/>
</dbReference>
<dbReference type="EMBL" id="CM018031">
    <property type="protein sequence ID" value="KAA8549492.1"/>
    <property type="molecule type" value="Genomic_DNA"/>
</dbReference>
<evidence type="ECO:0000256" key="5">
    <source>
        <dbReference type="ARBA" id="ARBA00022679"/>
    </source>
</evidence>
<dbReference type="PANTHER" id="PTHR43895">
    <property type="entry name" value="CALCIUM/CALMODULIN-DEPENDENT PROTEIN KINASE KINASE-RELATED"/>
    <property type="match status" value="1"/>
</dbReference>
<dbReference type="FunFam" id="3.30.200.20:FF:000096">
    <property type="entry name" value="Non-specific serine/threonine protein kinase"/>
    <property type="match status" value="1"/>
</dbReference>
<dbReference type="Proteomes" id="UP000325577">
    <property type="component" value="Linkage Group LG0"/>
</dbReference>
<dbReference type="Gene3D" id="3.30.200.20">
    <property type="entry name" value="Phosphorylase Kinase, domain 1"/>
    <property type="match status" value="1"/>
</dbReference>
<keyword evidence="7" id="KW-0418">Kinase</keyword>
<protein>
    <recommendedName>
        <fullName evidence="3">non-specific serine/threonine protein kinase</fullName>
        <ecNumber evidence="3">2.7.11.1</ecNumber>
    </recommendedName>
</protein>
<feature type="binding site" evidence="12">
    <location>
        <position position="58"/>
    </location>
    <ligand>
        <name>ATP</name>
        <dbReference type="ChEBI" id="CHEBI:30616"/>
    </ligand>
</feature>
<evidence type="ECO:0000256" key="12">
    <source>
        <dbReference type="PROSITE-ProRule" id="PRU10141"/>
    </source>
</evidence>
<dbReference type="PROSITE" id="PS00107">
    <property type="entry name" value="PROTEIN_KINASE_ATP"/>
    <property type="match status" value="1"/>
</dbReference>
<feature type="region of interest" description="Disordered" evidence="13">
    <location>
        <begin position="512"/>
        <end position="533"/>
    </location>
</feature>
<dbReference type="Pfam" id="PF00069">
    <property type="entry name" value="Pkinase"/>
    <property type="match status" value="1"/>
</dbReference>
<evidence type="ECO:0000259" key="14">
    <source>
        <dbReference type="PROSITE" id="PS50011"/>
    </source>
</evidence>
<evidence type="ECO:0000256" key="13">
    <source>
        <dbReference type="SAM" id="MobiDB-lite"/>
    </source>
</evidence>
<feature type="domain" description="Protein kinase" evidence="14">
    <location>
        <begin position="29"/>
        <end position="283"/>
    </location>
</feature>
<evidence type="ECO:0000313" key="16">
    <source>
        <dbReference type="EMBL" id="KAA8549492.1"/>
    </source>
</evidence>
<dbReference type="GO" id="GO:0106310">
    <property type="term" value="F:protein serine kinase activity"/>
    <property type="evidence" value="ECO:0007669"/>
    <property type="project" value="RHEA"/>
</dbReference>
<evidence type="ECO:0000256" key="11">
    <source>
        <dbReference type="ARBA" id="ARBA00048679"/>
    </source>
</evidence>
<evidence type="ECO:0000256" key="9">
    <source>
        <dbReference type="ARBA" id="ARBA00023211"/>
    </source>
</evidence>
<sequence>MPEIEHVPGTPPPAEIAGIPSENALFGKYELGKLLGCGAFAKVYHARDTRTGQSVAIKVINKKRIMGTSLMSNIKREISIMRRLRHPHIVKLFEVLASKTKIYFVMEFVKGGELFAKVAKGRFSEDLSRKYFQQLISAVGYCHSRGVYHRDLKPENLLVDENGDLKVSDFGLSAVNEQIRNDGLLHTLCGTPAYVAPEILTKRGYDGAKVDVWSCGIILYVLNAGYLPFNDPNLMMMYKKIYKGEFRCPKWMSSDLKRFLSRLLDTNPVTRITIDEIIRDPWFEKGFKEVKFHDEYFDLKVDKEEQNVTSLNAFDIILFSSGLNLSGLFDDSCSSVDDGERFVLTESPEKIIEKVEEFAKGDNVKLKRRKEWGVDLEGQNGKFVIGIEVYRLTDSLIVVEVKRKAGNAVLYNEVWKNKIKQLLHEQRDAQVAGVFSVLAGDKDVSTGEREPDVFAGERNLAEGMSVLEAEMPLNLFGDGGLTTVRADPSSVGVSNITVFLFSSVRVTENTSFKGEEEEEEDRKQLLRRLGSNS</sequence>
<dbReference type="PANTHER" id="PTHR43895:SF151">
    <property type="entry name" value="CBL-INTERACTING SERINE_THREONINE-PROTEIN KINASE 11"/>
    <property type="match status" value="1"/>
</dbReference>
<gene>
    <name evidence="16" type="ORF">F0562_001176</name>
</gene>
<keyword evidence="6 12" id="KW-0547">Nucleotide-binding</keyword>
<evidence type="ECO:0000256" key="6">
    <source>
        <dbReference type="ARBA" id="ARBA00022741"/>
    </source>
</evidence>
<reference evidence="16 17" key="1">
    <citation type="submission" date="2019-09" db="EMBL/GenBank/DDBJ databases">
        <title>A chromosome-level genome assembly of the Chinese tupelo Nyssa sinensis.</title>
        <authorList>
            <person name="Yang X."/>
            <person name="Kang M."/>
            <person name="Yang Y."/>
            <person name="Xiong H."/>
            <person name="Wang M."/>
            <person name="Zhang Z."/>
            <person name="Wang Z."/>
            <person name="Wu H."/>
            <person name="Ma T."/>
            <person name="Liu J."/>
            <person name="Xi Z."/>
        </authorList>
    </citation>
    <scope>NUCLEOTIDE SEQUENCE [LARGE SCALE GENOMIC DNA]</scope>
    <source>
        <strain evidence="16">J267</strain>
        <tissue evidence="16">Leaf</tissue>
    </source>
</reference>
<dbReference type="InterPro" id="IPR018451">
    <property type="entry name" value="NAF/FISL_domain"/>
</dbReference>
<evidence type="ECO:0000256" key="2">
    <source>
        <dbReference type="ARBA" id="ARBA00006234"/>
    </source>
</evidence>
<dbReference type="InterPro" id="IPR004041">
    <property type="entry name" value="NAF_dom"/>
</dbReference>
<accession>A0A5J5C6B5</accession>
<evidence type="ECO:0000256" key="10">
    <source>
        <dbReference type="ARBA" id="ARBA00047899"/>
    </source>
</evidence>
<dbReference type="PROSITE" id="PS00108">
    <property type="entry name" value="PROTEIN_KINASE_ST"/>
    <property type="match status" value="1"/>
</dbReference>
<evidence type="ECO:0000256" key="4">
    <source>
        <dbReference type="ARBA" id="ARBA00022527"/>
    </source>
</evidence>
<keyword evidence="5" id="KW-0808">Transferase</keyword>
<dbReference type="GO" id="GO:0004674">
    <property type="term" value="F:protein serine/threonine kinase activity"/>
    <property type="evidence" value="ECO:0007669"/>
    <property type="project" value="UniProtKB-KW"/>
</dbReference>
<evidence type="ECO:0000256" key="8">
    <source>
        <dbReference type="ARBA" id="ARBA00022840"/>
    </source>
</evidence>
<name>A0A5J5C6B5_9ASTE</name>
<dbReference type="InterPro" id="IPR008271">
    <property type="entry name" value="Ser/Thr_kinase_AS"/>
</dbReference>
<dbReference type="GO" id="GO:0005524">
    <property type="term" value="F:ATP binding"/>
    <property type="evidence" value="ECO:0007669"/>
    <property type="project" value="UniProtKB-UniRule"/>
</dbReference>
<comment type="catalytic activity">
    <reaction evidence="10">
        <text>L-threonyl-[protein] + ATP = O-phospho-L-threonyl-[protein] + ADP + H(+)</text>
        <dbReference type="Rhea" id="RHEA:46608"/>
        <dbReference type="Rhea" id="RHEA-COMP:11060"/>
        <dbReference type="Rhea" id="RHEA-COMP:11605"/>
        <dbReference type="ChEBI" id="CHEBI:15378"/>
        <dbReference type="ChEBI" id="CHEBI:30013"/>
        <dbReference type="ChEBI" id="CHEBI:30616"/>
        <dbReference type="ChEBI" id="CHEBI:61977"/>
        <dbReference type="ChEBI" id="CHEBI:456216"/>
        <dbReference type="EC" id="2.7.11.1"/>
    </reaction>
</comment>
<dbReference type="SMART" id="SM00220">
    <property type="entry name" value="S_TKc"/>
    <property type="match status" value="1"/>
</dbReference>
<dbReference type="PROSITE" id="PS50011">
    <property type="entry name" value="PROTEIN_KINASE_DOM"/>
    <property type="match status" value="1"/>
</dbReference>
<dbReference type="InterPro" id="IPR017441">
    <property type="entry name" value="Protein_kinase_ATP_BS"/>
</dbReference>
<dbReference type="OrthoDB" id="193931at2759"/>
<dbReference type="AlphaFoldDB" id="A0A5J5C6B5"/>
<evidence type="ECO:0000313" key="17">
    <source>
        <dbReference type="Proteomes" id="UP000325577"/>
    </source>
</evidence>
<keyword evidence="9" id="KW-0464">Manganese</keyword>
<proteinExistence type="inferred from homology"/>
<keyword evidence="8 12" id="KW-0067">ATP-binding</keyword>
<evidence type="ECO:0000259" key="15">
    <source>
        <dbReference type="PROSITE" id="PS50816"/>
    </source>
</evidence>
<comment type="similarity">
    <text evidence="2">Belongs to the protein kinase superfamily. CAMK Ser/Thr protein kinase family. SNF1 subfamily.</text>
</comment>
<keyword evidence="4" id="KW-0723">Serine/threonine-protein kinase</keyword>
<feature type="domain" description="NAF" evidence="15">
    <location>
        <begin position="306"/>
        <end position="330"/>
    </location>
</feature>
<dbReference type="CDD" id="cd12195">
    <property type="entry name" value="CIPK_C"/>
    <property type="match status" value="1"/>
</dbReference>
<dbReference type="Gene3D" id="3.30.310.80">
    <property type="entry name" value="Kinase associated domain 1, KA1"/>
    <property type="match status" value="1"/>
</dbReference>
<evidence type="ECO:0000256" key="3">
    <source>
        <dbReference type="ARBA" id="ARBA00012513"/>
    </source>
</evidence>
<dbReference type="FunFam" id="1.10.510.10:FF:000653">
    <property type="entry name" value="Non-specific serine/threonine protein kinase"/>
    <property type="match status" value="1"/>
</dbReference>
<dbReference type="InterPro" id="IPR011009">
    <property type="entry name" value="Kinase-like_dom_sf"/>
</dbReference>
<dbReference type="GO" id="GO:0007165">
    <property type="term" value="P:signal transduction"/>
    <property type="evidence" value="ECO:0007669"/>
    <property type="project" value="InterPro"/>
</dbReference>
<comment type="cofactor">
    <cofactor evidence="1">
        <name>Mn(2+)</name>
        <dbReference type="ChEBI" id="CHEBI:29035"/>
    </cofactor>
</comment>
<organism evidence="16 17">
    <name type="scientific">Nyssa sinensis</name>
    <dbReference type="NCBI Taxonomy" id="561372"/>
    <lineage>
        <taxon>Eukaryota</taxon>
        <taxon>Viridiplantae</taxon>
        <taxon>Streptophyta</taxon>
        <taxon>Embryophyta</taxon>
        <taxon>Tracheophyta</taxon>
        <taxon>Spermatophyta</taxon>
        <taxon>Magnoliopsida</taxon>
        <taxon>eudicotyledons</taxon>
        <taxon>Gunneridae</taxon>
        <taxon>Pentapetalae</taxon>
        <taxon>asterids</taxon>
        <taxon>Cornales</taxon>
        <taxon>Nyssaceae</taxon>
        <taxon>Nyssa</taxon>
    </lineage>
</organism>
<comment type="catalytic activity">
    <reaction evidence="11">
        <text>L-seryl-[protein] + ATP = O-phospho-L-seryl-[protein] + ADP + H(+)</text>
        <dbReference type="Rhea" id="RHEA:17989"/>
        <dbReference type="Rhea" id="RHEA-COMP:9863"/>
        <dbReference type="Rhea" id="RHEA-COMP:11604"/>
        <dbReference type="ChEBI" id="CHEBI:15378"/>
        <dbReference type="ChEBI" id="CHEBI:29999"/>
        <dbReference type="ChEBI" id="CHEBI:30616"/>
        <dbReference type="ChEBI" id="CHEBI:83421"/>
        <dbReference type="ChEBI" id="CHEBI:456216"/>
        <dbReference type="EC" id="2.7.11.1"/>
    </reaction>
</comment>
<dbReference type="Pfam" id="PF03822">
    <property type="entry name" value="NAF"/>
    <property type="match status" value="1"/>
</dbReference>
<dbReference type="EC" id="2.7.11.1" evidence="3"/>
<evidence type="ECO:0000256" key="1">
    <source>
        <dbReference type="ARBA" id="ARBA00001936"/>
    </source>
</evidence>
<evidence type="ECO:0000256" key="7">
    <source>
        <dbReference type="ARBA" id="ARBA00022777"/>
    </source>
</evidence>
<dbReference type="Gene3D" id="1.10.510.10">
    <property type="entry name" value="Transferase(Phosphotransferase) domain 1"/>
    <property type="match status" value="1"/>
</dbReference>
<keyword evidence="17" id="KW-1185">Reference proteome</keyword>